<dbReference type="EMBL" id="KB030552">
    <property type="protein sequence ID" value="ELK15175.1"/>
    <property type="molecule type" value="Genomic_DNA"/>
</dbReference>
<organism evidence="2 3">
    <name type="scientific">Pteropus alecto</name>
    <name type="common">Black flying fox</name>
    <dbReference type="NCBI Taxonomy" id="9402"/>
    <lineage>
        <taxon>Eukaryota</taxon>
        <taxon>Metazoa</taxon>
        <taxon>Chordata</taxon>
        <taxon>Craniata</taxon>
        <taxon>Vertebrata</taxon>
        <taxon>Euteleostomi</taxon>
        <taxon>Mammalia</taxon>
        <taxon>Eutheria</taxon>
        <taxon>Laurasiatheria</taxon>
        <taxon>Chiroptera</taxon>
        <taxon>Yinpterochiroptera</taxon>
        <taxon>Pteropodoidea</taxon>
        <taxon>Pteropodidae</taxon>
        <taxon>Pteropodinae</taxon>
        <taxon>Pteropus</taxon>
    </lineage>
</organism>
<proteinExistence type="predicted"/>
<sequence length="83" mass="9490">MWPEYVLLQQDKKSFLRKLSVEPTDAILTPHDTRRLRFHDAPANLKGQTSPSTCQAEETEAPGGKRGWDSVCKWQRHLQAFGP</sequence>
<dbReference type="AlphaFoldDB" id="L5KVE3"/>
<keyword evidence="3" id="KW-1185">Reference proteome</keyword>
<evidence type="ECO:0000313" key="3">
    <source>
        <dbReference type="Proteomes" id="UP000010552"/>
    </source>
</evidence>
<dbReference type="InParanoid" id="L5KVE3"/>
<feature type="region of interest" description="Disordered" evidence="1">
    <location>
        <begin position="43"/>
        <end position="66"/>
    </location>
</feature>
<accession>L5KVE3</accession>
<dbReference type="Proteomes" id="UP000010552">
    <property type="component" value="Unassembled WGS sequence"/>
</dbReference>
<feature type="compositionally biased region" description="Polar residues" evidence="1">
    <location>
        <begin position="46"/>
        <end position="56"/>
    </location>
</feature>
<gene>
    <name evidence="2" type="ORF">PAL_GLEAN10009279</name>
</gene>
<evidence type="ECO:0000313" key="2">
    <source>
        <dbReference type="EMBL" id="ELK15175.1"/>
    </source>
</evidence>
<evidence type="ECO:0000256" key="1">
    <source>
        <dbReference type="SAM" id="MobiDB-lite"/>
    </source>
</evidence>
<reference evidence="3" key="1">
    <citation type="journal article" date="2013" name="Science">
        <title>Comparative analysis of bat genomes provides insight into the evolution of flight and immunity.</title>
        <authorList>
            <person name="Zhang G."/>
            <person name="Cowled C."/>
            <person name="Shi Z."/>
            <person name="Huang Z."/>
            <person name="Bishop-Lilly K.A."/>
            <person name="Fang X."/>
            <person name="Wynne J.W."/>
            <person name="Xiong Z."/>
            <person name="Baker M.L."/>
            <person name="Zhao W."/>
            <person name="Tachedjian M."/>
            <person name="Zhu Y."/>
            <person name="Zhou P."/>
            <person name="Jiang X."/>
            <person name="Ng J."/>
            <person name="Yang L."/>
            <person name="Wu L."/>
            <person name="Xiao J."/>
            <person name="Feng Y."/>
            <person name="Chen Y."/>
            <person name="Sun X."/>
            <person name="Zhang Y."/>
            <person name="Marsh G.A."/>
            <person name="Crameri G."/>
            <person name="Broder C.C."/>
            <person name="Frey K.G."/>
            <person name="Wang L.F."/>
            <person name="Wang J."/>
        </authorList>
    </citation>
    <scope>NUCLEOTIDE SEQUENCE [LARGE SCALE GENOMIC DNA]</scope>
</reference>
<name>L5KVE3_PTEAL</name>
<protein>
    <submittedName>
        <fullName evidence="2">Uncharacterized protein</fullName>
    </submittedName>
</protein>